<dbReference type="RefSeq" id="XP_015875509.2">
    <property type="nucleotide sequence ID" value="XM_016020023.4"/>
</dbReference>
<proteinExistence type="inferred from homology"/>
<feature type="compositionally biased region" description="Acidic residues" evidence="3">
    <location>
        <begin position="133"/>
        <end position="146"/>
    </location>
</feature>
<evidence type="ECO:0000256" key="3">
    <source>
        <dbReference type="SAM" id="MobiDB-lite"/>
    </source>
</evidence>
<dbReference type="FunCoup" id="A0A6P3ZKA3">
    <property type="interactions" value="2001"/>
</dbReference>
<reference evidence="5" key="1">
    <citation type="submission" date="2025-08" db="UniProtKB">
        <authorList>
            <consortium name="RefSeq"/>
        </authorList>
    </citation>
    <scope>IDENTIFICATION</scope>
    <source>
        <tissue evidence="5">Seedling</tissue>
    </source>
</reference>
<feature type="region of interest" description="Disordered" evidence="3">
    <location>
        <begin position="117"/>
        <end position="206"/>
    </location>
</feature>
<accession>A0A6P3ZKA3</accession>
<feature type="compositionally biased region" description="Basic residues" evidence="3">
    <location>
        <begin position="196"/>
        <end position="206"/>
    </location>
</feature>
<dbReference type="Proteomes" id="UP001652623">
    <property type="component" value="Chromosome 10"/>
</dbReference>
<sequence length="206" mass="23135">MEAPKQLSAESQSIFREGIGLVLSQWSALRMAVENEWGGRDSRSKAEQLGSDIFSWFTQSKEPLYIDDLENMLDEGIESAFNAILDDGSVEEVAEKLMIMHEECLDGNFSSIGSLRETSRKRVAHPHVRQVVNEDEDDDDDSEDDNNDIRDGNRASNDSSEMMIDAPQSVSNMIPTNMPVAEPTPKVEEDGWTVVGRRRNSRGKRN</sequence>
<dbReference type="PANTHER" id="PTHR21250">
    <property type="entry name" value="PRE-RRNA-PROCESSING PROTEIN TSR2 HOMOLOG"/>
    <property type="match status" value="1"/>
</dbReference>
<keyword evidence="2" id="KW-0698">rRNA processing</keyword>
<protein>
    <submittedName>
        <fullName evidence="5">Uncharacterized protein LOC107412278</fullName>
    </submittedName>
</protein>
<dbReference type="InterPro" id="IPR019398">
    <property type="entry name" value="Pre-rRNA_process_TSR2"/>
</dbReference>
<dbReference type="InParanoid" id="A0A6P3ZKA3"/>
<dbReference type="GeneID" id="107412278"/>
<comment type="similarity">
    <text evidence="1">Belongs to the TSR2 family.</text>
</comment>
<evidence type="ECO:0000256" key="2">
    <source>
        <dbReference type="ARBA" id="ARBA00022552"/>
    </source>
</evidence>
<evidence type="ECO:0000313" key="5">
    <source>
        <dbReference type="RefSeq" id="XP_015875509.2"/>
    </source>
</evidence>
<organism evidence="4 5">
    <name type="scientific">Ziziphus jujuba</name>
    <name type="common">Chinese jujube</name>
    <name type="synonym">Ziziphus sativa</name>
    <dbReference type="NCBI Taxonomy" id="326968"/>
    <lineage>
        <taxon>Eukaryota</taxon>
        <taxon>Viridiplantae</taxon>
        <taxon>Streptophyta</taxon>
        <taxon>Embryophyta</taxon>
        <taxon>Tracheophyta</taxon>
        <taxon>Spermatophyta</taxon>
        <taxon>Magnoliopsida</taxon>
        <taxon>eudicotyledons</taxon>
        <taxon>Gunneridae</taxon>
        <taxon>Pentapetalae</taxon>
        <taxon>rosids</taxon>
        <taxon>fabids</taxon>
        <taxon>Rosales</taxon>
        <taxon>Rhamnaceae</taxon>
        <taxon>Paliureae</taxon>
        <taxon>Ziziphus</taxon>
    </lineage>
</organism>
<name>A0A6P3ZKA3_ZIZJJ</name>
<feature type="compositionally biased region" description="Basic residues" evidence="3">
    <location>
        <begin position="119"/>
        <end position="128"/>
    </location>
</feature>
<dbReference type="Pfam" id="PF10273">
    <property type="entry name" value="WGG"/>
    <property type="match status" value="1"/>
</dbReference>
<keyword evidence="4" id="KW-1185">Reference proteome</keyword>
<dbReference type="AlphaFoldDB" id="A0A6P3ZKA3"/>
<gene>
    <name evidence="5" type="primary">LOC107412278</name>
</gene>
<dbReference type="GO" id="GO:0006364">
    <property type="term" value="P:rRNA processing"/>
    <property type="evidence" value="ECO:0007669"/>
    <property type="project" value="UniProtKB-KW"/>
</dbReference>
<dbReference type="KEGG" id="zju:107412278"/>
<evidence type="ECO:0000256" key="1">
    <source>
        <dbReference type="ARBA" id="ARBA00006524"/>
    </source>
</evidence>
<evidence type="ECO:0000313" key="4">
    <source>
        <dbReference type="Proteomes" id="UP001652623"/>
    </source>
</evidence>